<accession>A0A1N6IIQ7</accession>
<sequence>MNVKKYMLSFLIATSLLLGGCSPTADAIVLQDDTTEPVVFCKNFAHKRGCGCFLGLFKQLILNFVYTEEDLFHLMTF</sequence>
<organism evidence="2 3">
    <name type="scientific">Carnobacterium alterfunditum</name>
    <dbReference type="NCBI Taxonomy" id="28230"/>
    <lineage>
        <taxon>Bacteria</taxon>
        <taxon>Bacillati</taxon>
        <taxon>Bacillota</taxon>
        <taxon>Bacilli</taxon>
        <taxon>Lactobacillales</taxon>
        <taxon>Carnobacteriaceae</taxon>
        <taxon>Carnobacterium</taxon>
    </lineage>
</organism>
<evidence type="ECO:0000313" key="2">
    <source>
        <dbReference type="EMBL" id="SIO31914.1"/>
    </source>
</evidence>
<gene>
    <name evidence="2" type="ORF">SAMN05878443_2362</name>
</gene>
<evidence type="ECO:0000313" key="3">
    <source>
        <dbReference type="Proteomes" id="UP000184758"/>
    </source>
</evidence>
<dbReference type="EMBL" id="FSRN01000002">
    <property type="protein sequence ID" value="SIO31914.1"/>
    <property type="molecule type" value="Genomic_DNA"/>
</dbReference>
<dbReference type="AlphaFoldDB" id="A0A1N6IIQ7"/>
<evidence type="ECO:0008006" key="4">
    <source>
        <dbReference type="Google" id="ProtNLM"/>
    </source>
</evidence>
<keyword evidence="3" id="KW-1185">Reference proteome</keyword>
<dbReference type="Proteomes" id="UP000184758">
    <property type="component" value="Unassembled WGS sequence"/>
</dbReference>
<reference evidence="3" key="1">
    <citation type="submission" date="2016-11" db="EMBL/GenBank/DDBJ databases">
        <authorList>
            <person name="Varghese N."/>
            <person name="Submissions S."/>
        </authorList>
    </citation>
    <scope>NUCLEOTIDE SEQUENCE [LARGE SCALE GENOMIC DNA]</scope>
    <source>
        <strain evidence="3">313</strain>
    </source>
</reference>
<dbReference type="STRING" id="28230.SAMN05878443_2362"/>
<proteinExistence type="predicted"/>
<protein>
    <recommendedName>
        <fullName evidence="4">Lipoprotein</fullName>
    </recommendedName>
</protein>
<evidence type="ECO:0000256" key="1">
    <source>
        <dbReference type="SAM" id="SignalP"/>
    </source>
</evidence>
<keyword evidence="1" id="KW-0732">Signal</keyword>
<dbReference type="PROSITE" id="PS51257">
    <property type="entry name" value="PROKAR_LIPOPROTEIN"/>
    <property type="match status" value="1"/>
</dbReference>
<name>A0A1N6IIQ7_9LACT</name>
<feature type="chain" id="PRO_5009936621" description="Lipoprotein" evidence="1">
    <location>
        <begin position="28"/>
        <end position="77"/>
    </location>
</feature>
<feature type="signal peptide" evidence="1">
    <location>
        <begin position="1"/>
        <end position="27"/>
    </location>
</feature>